<dbReference type="InterPro" id="IPR035522">
    <property type="entry name" value="Sho1_SH3"/>
</dbReference>
<feature type="transmembrane region" description="Helical" evidence="19">
    <location>
        <begin position="97"/>
        <end position="115"/>
    </location>
</feature>
<evidence type="ECO:0000256" key="16">
    <source>
        <dbReference type="ARBA" id="ARBA00023274"/>
    </source>
</evidence>
<evidence type="ECO:0000256" key="15">
    <source>
        <dbReference type="ARBA" id="ARBA00023136"/>
    </source>
</evidence>
<dbReference type="Pfam" id="PF00253">
    <property type="entry name" value="Ribosomal_S14"/>
    <property type="match status" value="1"/>
</dbReference>
<protein>
    <recommendedName>
        <fullName evidence="20">SH3 domain-containing protein</fullName>
    </recommendedName>
</protein>
<evidence type="ECO:0000256" key="13">
    <source>
        <dbReference type="ARBA" id="ARBA00022989"/>
    </source>
</evidence>
<keyword evidence="6" id="KW-1003">Cell membrane</keyword>
<dbReference type="InterPro" id="IPR043140">
    <property type="entry name" value="Ribosomal_uS14_sf"/>
</dbReference>
<dbReference type="PRINTS" id="PR00452">
    <property type="entry name" value="SH3DOMAIN"/>
</dbReference>
<name>A0A8H7RY47_9FUNG</name>
<dbReference type="OrthoDB" id="5983572at2759"/>
<dbReference type="InterPro" id="IPR001452">
    <property type="entry name" value="SH3_domain"/>
</dbReference>
<dbReference type="HAMAP" id="MF_01364_A">
    <property type="entry name" value="Ribosomal_uS14_2_A"/>
    <property type="match status" value="1"/>
</dbReference>
<evidence type="ECO:0000256" key="2">
    <source>
        <dbReference type="ARBA" id="ARBA00004651"/>
    </source>
</evidence>
<organism evidence="21 22">
    <name type="scientific">Circinella minor</name>
    <dbReference type="NCBI Taxonomy" id="1195481"/>
    <lineage>
        <taxon>Eukaryota</taxon>
        <taxon>Fungi</taxon>
        <taxon>Fungi incertae sedis</taxon>
        <taxon>Mucoromycota</taxon>
        <taxon>Mucoromycotina</taxon>
        <taxon>Mucoromycetes</taxon>
        <taxon>Mucorales</taxon>
        <taxon>Lichtheimiaceae</taxon>
        <taxon>Circinella</taxon>
    </lineage>
</organism>
<evidence type="ECO:0000256" key="11">
    <source>
        <dbReference type="ARBA" id="ARBA00022884"/>
    </source>
</evidence>
<keyword evidence="7 19" id="KW-0812">Transmembrane</keyword>
<gene>
    <name evidence="21" type="ORF">INT45_010808</name>
</gene>
<dbReference type="PROSITE" id="PS00527">
    <property type="entry name" value="RIBOSOMAL_S14"/>
    <property type="match status" value="1"/>
</dbReference>
<comment type="subcellular location">
    <subcellularLocation>
        <location evidence="2">Cell membrane</location>
        <topology evidence="2">Multi-pass membrane protein</topology>
    </subcellularLocation>
</comment>
<dbReference type="GO" id="GO:0005886">
    <property type="term" value="C:plasma membrane"/>
    <property type="evidence" value="ECO:0007669"/>
    <property type="project" value="UniProtKB-SubCell"/>
</dbReference>
<keyword evidence="5 17" id="KW-0728">SH3 domain</keyword>
<dbReference type="InterPro" id="IPR018271">
    <property type="entry name" value="Ribosomal_uS14_CS"/>
</dbReference>
<comment type="similarity">
    <text evidence="3">Belongs to the universal ribosomal protein uS14 family.</text>
</comment>
<keyword evidence="9" id="KW-0699">rRNA-binding</keyword>
<evidence type="ECO:0000256" key="1">
    <source>
        <dbReference type="ARBA" id="ARBA00001947"/>
    </source>
</evidence>
<dbReference type="SUPFAM" id="SSF50044">
    <property type="entry name" value="SH3-domain"/>
    <property type="match status" value="1"/>
</dbReference>
<dbReference type="InterPro" id="IPR036028">
    <property type="entry name" value="SH3-like_dom_sf"/>
</dbReference>
<dbReference type="Gene3D" id="2.30.30.40">
    <property type="entry name" value="SH3 Domains"/>
    <property type="match status" value="1"/>
</dbReference>
<evidence type="ECO:0000313" key="22">
    <source>
        <dbReference type="Proteomes" id="UP000646827"/>
    </source>
</evidence>
<keyword evidence="10" id="KW-0862">Zinc</keyword>
<feature type="transmembrane region" description="Helical" evidence="19">
    <location>
        <begin position="124"/>
        <end position="144"/>
    </location>
</feature>
<evidence type="ECO:0000256" key="4">
    <source>
        <dbReference type="ARBA" id="ARBA00009739"/>
    </source>
</evidence>
<proteinExistence type="inferred from homology"/>
<sequence length="295" mass="32685">MAHDNVWNSRPRQFGKGSRQCRVCAHRAALIRKYNLNICRQCFREYANDIGFHKVPYGNIYPLSNPLLATVSALAVTGWLIGFIGSCVAGFHGVTWWIIIFELFFNVGMIVALGLKGFGPHRGLLLTLLAISIVYLTYAIPIIYYQQEDSAGAKAALGGMIIVIIAEYLWIFLLGCSEESKLYSLIYGGRGMGGLPRVNAPMIQRNFVHPSNKESPLPQTPGNNASSPVPQGHQEHHKFPTSVALHSYQANPEDPNELSFSKDETLEILDKKGNWWQAKKADGTTGIVPSNYFSS</sequence>
<evidence type="ECO:0000256" key="19">
    <source>
        <dbReference type="SAM" id="Phobius"/>
    </source>
</evidence>
<evidence type="ECO:0000256" key="8">
    <source>
        <dbReference type="ARBA" id="ARBA00022723"/>
    </source>
</evidence>
<dbReference type="InterPro" id="IPR039744">
    <property type="entry name" value="RIbosomal_uS14_euk_arc"/>
</dbReference>
<evidence type="ECO:0000256" key="5">
    <source>
        <dbReference type="ARBA" id="ARBA00022443"/>
    </source>
</evidence>
<keyword evidence="13 19" id="KW-1133">Transmembrane helix</keyword>
<comment type="caution">
    <text evidence="21">The sequence shown here is derived from an EMBL/GenBank/DDBJ whole genome shotgun (WGS) entry which is preliminary data.</text>
</comment>
<dbReference type="InterPro" id="IPR023676">
    <property type="entry name" value="Ribosomal_uS14_arc"/>
</dbReference>
<dbReference type="PANTHER" id="PTHR12010:SF2">
    <property type="entry name" value="40S RIBOSOMAL PROTEIN S29"/>
    <property type="match status" value="1"/>
</dbReference>
<evidence type="ECO:0000256" key="12">
    <source>
        <dbReference type="ARBA" id="ARBA00022980"/>
    </source>
</evidence>
<dbReference type="InterPro" id="IPR001209">
    <property type="entry name" value="Ribosomal_uS14"/>
</dbReference>
<keyword evidence="14" id="KW-0346">Stress response</keyword>
<dbReference type="GO" id="GO:0019843">
    <property type="term" value="F:rRNA binding"/>
    <property type="evidence" value="ECO:0007669"/>
    <property type="project" value="UniProtKB-KW"/>
</dbReference>
<feature type="compositionally biased region" description="Polar residues" evidence="18">
    <location>
        <begin position="220"/>
        <end position="229"/>
    </location>
</feature>
<comment type="cofactor">
    <cofactor evidence="1">
        <name>Zn(2+)</name>
        <dbReference type="ChEBI" id="CHEBI:29105"/>
    </cofactor>
</comment>
<evidence type="ECO:0000256" key="6">
    <source>
        <dbReference type="ARBA" id="ARBA00022475"/>
    </source>
</evidence>
<dbReference type="EMBL" id="JAEPRB010000257">
    <property type="protein sequence ID" value="KAG2218011.1"/>
    <property type="molecule type" value="Genomic_DNA"/>
</dbReference>
<keyword evidence="12" id="KW-0689">Ribosomal protein</keyword>
<evidence type="ECO:0000313" key="21">
    <source>
        <dbReference type="EMBL" id="KAG2218011.1"/>
    </source>
</evidence>
<comment type="similarity">
    <text evidence="4">Belongs to the SHO1 family.</text>
</comment>
<evidence type="ECO:0000256" key="9">
    <source>
        <dbReference type="ARBA" id="ARBA00022730"/>
    </source>
</evidence>
<evidence type="ECO:0000259" key="20">
    <source>
        <dbReference type="PROSITE" id="PS50002"/>
    </source>
</evidence>
<accession>A0A8H7RY47</accession>
<dbReference type="PROSITE" id="PS50002">
    <property type="entry name" value="SH3"/>
    <property type="match status" value="1"/>
</dbReference>
<evidence type="ECO:0000256" key="18">
    <source>
        <dbReference type="SAM" id="MobiDB-lite"/>
    </source>
</evidence>
<dbReference type="Pfam" id="PF00018">
    <property type="entry name" value="SH3_1"/>
    <property type="match status" value="1"/>
</dbReference>
<dbReference type="GO" id="GO:0008270">
    <property type="term" value="F:zinc ion binding"/>
    <property type="evidence" value="ECO:0007669"/>
    <property type="project" value="InterPro"/>
</dbReference>
<feature type="region of interest" description="Disordered" evidence="18">
    <location>
        <begin position="209"/>
        <end position="237"/>
    </location>
</feature>
<dbReference type="GO" id="GO:0022627">
    <property type="term" value="C:cytosolic small ribosomal subunit"/>
    <property type="evidence" value="ECO:0007669"/>
    <property type="project" value="TreeGrafter"/>
</dbReference>
<dbReference type="FunFam" id="4.10.830.10:FF:000002">
    <property type="entry name" value="40S ribosomal protein S29"/>
    <property type="match status" value="1"/>
</dbReference>
<dbReference type="Proteomes" id="UP000646827">
    <property type="component" value="Unassembled WGS sequence"/>
</dbReference>
<dbReference type="NCBIfam" id="NF004424">
    <property type="entry name" value="PRK05766.1"/>
    <property type="match status" value="1"/>
</dbReference>
<dbReference type="SMART" id="SM00326">
    <property type="entry name" value="SH3"/>
    <property type="match status" value="1"/>
</dbReference>
<dbReference type="CDD" id="cd11855">
    <property type="entry name" value="SH3_Sho1p"/>
    <property type="match status" value="1"/>
</dbReference>
<evidence type="ECO:0000256" key="17">
    <source>
        <dbReference type="PROSITE-ProRule" id="PRU00192"/>
    </source>
</evidence>
<evidence type="ECO:0000256" key="10">
    <source>
        <dbReference type="ARBA" id="ARBA00022833"/>
    </source>
</evidence>
<evidence type="ECO:0000256" key="3">
    <source>
        <dbReference type="ARBA" id="ARBA00009083"/>
    </source>
</evidence>
<dbReference type="AlphaFoldDB" id="A0A8H7RY47"/>
<keyword evidence="15 19" id="KW-0472">Membrane</keyword>
<reference evidence="21 22" key="1">
    <citation type="submission" date="2020-12" db="EMBL/GenBank/DDBJ databases">
        <title>Metabolic potential, ecology and presence of endohyphal bacteria is reflected in genomic diversity of Mucoromycotina.</title>
        <authorList>
            <person name="Muszewska A."/>
            <person name="Okrasinska A."/>
            <person name="Steczkiewicz K."/>
            <person name="Drgas O."/>
            <person name="Orlowska M."/>
            <person name="Perlinska-Lenart U."/>
            <person name="Aleksandrzak-Piekarczyk T."/>
            <person name="Szatraj K."/>
            <person name="Zielenkiewicz U."/>
            <person name="Pilsyk S."/>
            <person name="Malc E."/>
            <person name="Mieczkowski P."/>
            <person name="Kruszewska J.S."/>
            <person name="Biernat P."/>
            <person name="Pawlowska J."/>
        </authorList>
    </citation>
    <scope>NUCLEOTIDE SEQUENCE [LARGE SCALE GENOMIC DNA]</scope>
    <source>
        <strain evidence="21 22">CBS 142.35</strain>
    </source>
</reference>
<dbReference type="GO" id="GO:0003735">
    <property type="term" value="F:structural constituent of ribosome"/>
    <property type="evidence" value="ECO:0007669"/>
    <property type="project" value="InterPro"/>
</dbReference>
<evidence type="ECO:0000256" key="7">
    <source>
        <dbReference type="ARBA" id="ARBA00022692"/>
    </source>
</evidence>
<feature type="domain" description="SH3" evidence="20">
    <location>
        <begin position="237"/>
        <end position="295"/>
    </location>
</feature>
<feature type="transmembrane region" description="Helical" evidence="19">
    <location>
        <begin position="156"/>
        <end position="176"/>
    </location>
</feature>
<keyword evidence="16" id="KW-0687">Ribonucleoprotein</keyword>
<dbReference type="PANTHER" id="PTHR12010">
    <property type="entry name" value="40S RIBOSOMAL PROTEIN S29"/>
    <property type="match status" value="1"/>
</dbReference>
<feature type="transmembrane region" description="Helical" evidence="19">
    <location>
        <begin position="67"/>
        <end position="91"/>
    </location>
</feature>
<keyword evidence="22" id="KW-1185">Reference proteome</keyword>
<keyword evidence="11" id="KW-0694">RNA-binding</keyword>
<keyword evidence="8" id="KW-0479">Metal-binding</keyword>
<evidence type="ECO:0000256" key="14">
    <source>
        <dbReference type="ARBA" id="ARBA00023016"/>
    </source>
</evidence>
<dbReference type="Gene3D" id="4.10.830.10">
    <property type="entry name" value="30s Ribosomal Protein S14, Chain N"/>
    <property type="match status" value="1"/>
</dbReference>
<dbReference type="GO" id="GO:0002181">
    <property type="term" value="P:cytoplasmic translation"/>
    <property type="evidence" value="ECO:0007669"/>
    <property type="project" value="TreeGrafter"/>
</dbReference>